<dbReference type="EMBL" id="CADCXV010000909">
    <property type="protein sequence ID" value="CAB0038500.1"/>
    <property type="molecule type" value="Genomic_DNA"/>
</dbReference>
<evidence type="ECO:0000313" key="3">
    <source>
        <dbReference type="Proteomes" id="UP000479190"/>
    </source>
</evidence>
<accession>A0A6H5IJV8</accession>
<reference evidence="2 3" key="1">
    <citation type="submission" date="2020-02" db="EMBL/GenBank/DDBJ databases">
        <authorList>
            <person name="Ferguson B K."/>
        </authorList>
    </citation>
    <scope>NUCLEOTIDE SEQUENCE [LARGE SCALE GENOMIC DNA]</scope>
</reference>
<dbReference type="Proteomes" id="UP000479190">
    <property type="component" value="Unassembled WGS sequence"/>
</dbReference>
<keyword evidence="3" id="KW-1185">Reference proteome</keyword>
<protein>
    <submittedName>
        <fullName evidence="2">Uncharacterized protein</fullName>
    </submittedName>
</protein>
<sequence length="117" mass="12494">MTNNSGATTNSSTTASSSSPTTNSSTTASSSGATTNTGSSGATTGNVDSRVSNRKRGNRTMRNLMSTFEIFVRADTARCFGGGSPNLKTCMIVRRASRRIRIDSTYVFYVLSYNKHK</sequence>
<evidence type="ECO:0000313" key="2">
    <source>
        <dbReference type="EMBL" id="CAB0038500.1"/>
    </source>
</evidence>
<proteinExistence type="predicted"/>
<feature type="region of interest" description="Disordered" evidence="1">
    <location>
        <begin position="1"/>
        <end position="61"/>
    </location>
</feature>
<evidence type="ECO:0000256" key="1">
    <source>
        <dbReference type="SAM" id="MobiDB-lite"/>
    </source>
</evidence>
<dbReference type="AlphaFoldDB" id="A0A6H5IJV8"/>
<name>A0A6H5IJV8_9HYME</name>
<feature type="compositionally biased region" description="Low complexity" evidence="1">
    <location>
        <begin position="1"/>
        <end position="45"/>
    </location>
</feature>
<organism evidence="2 3">
    <name type="scientific">Trichogramma brassicae</name>
    <dbReference type="NCBI Taxonomy" id="86971"/>
    <lineage>
        <taxon>Eukaryota</taxon>
        <taxon>Metazoa</taxon>
        <taxon>Ecdysozoa</taxon>
        <taxon>Arthropoda</taxon>
        <taxon>Hexapoda</taxon>
        <taxon>Insecta</taxon>
        <taxon>Pterygota</taxon>
        <taxon>Neoptera</taxon>
        <taxon>Endopterygota</taxon>
        <taxon>Hymenoptera</taxon>
        <taxon>Apocrita</taxon>
        <taxon>Proctotrupomorpha</taxon>
        <taxon>Chalcidoidea</taxon>
        <taxon>Trichogrammatidae</taxon>
        <taxon>Trichogramma</taxon>
    </lineage>
</organism>
<gene>
    <name evidence="2" type="ORF">TBRA_LOCUS10281</name>
</gene>